<feature type="transmembrane region" description="Helical" evidence="1">
    <location>
        <begin position="147"/>
        <end position="170"/>
    </location>
</feature>
<comment type="caution">
    <text evidence="2">The sequence shown here is derived from an EMBL/GenBank/DDBJ whole genome shotgun (WGS) entry which is preliminary data.</text>
</comment>
<dbReference type="Proteomes" id="UP000664203">
    <property type="component" value="Unassembled WGS sequence"/>
</dbReference>
<evidence type="ECO:0000313" key="2">
    <source>
        <dbReference type="EMBL" id="CAF9919188.1"/>
    </source>
</evidence>
<dbReference type="AlphaFoldDB" id="A0A8H3F7K3"/>
<evidence type="ECO:0000256" key="1">
    <source>
        <dbReference type="SAM" id="Phobius"/>
    </source>
</evidence>
<proteinExistence type="predicted"/>
<gene>
    <name evidence="2" type="ORF">ALECFALPRED_001081</name>
</gene>
<dbReference type="OrthoDB" id="4074350at2759"/>
<evidence type="ECO:0000313" key="3">
    <source>
        <dbReference type="Proteomes" id="UP000664203"/>
    </source>
</evidence>
<dbReference type="InterPro" id="IPR021109">
    <property type="entry name" value="Peptidase_aspartic_dom_sf"/>
</dbReference>
<protein>
    <recommendedName>
        <fullName evidence="4">Peptidase A1 domain-containing protein</fullName>
    </recommendedName>
</protein>
<sequence length="392" mass="43205">MYLPIEACQEFEKTLGLAWNRTTEMYWVSETLHQSLLSKNLNFIFTIGDGIHGDPTVQIVLPYASFDLEVQVALPQDTTRYYFPLRQAVNESQYTLGRAFLQEAYVIVDYERSNFSVSQCRFEDGIPMDLVAIPSATETPNHLRRNVAIGTSIGTASIFLLAALAAIFAIRRWRQKAMNQLSSEATEPPMSSQVPRALVFDSPREIDHNSMVELFRELPDSAKATVELLNEHAPSGSGNEICEMSEVLPPVSHELRADGGSLVMEQTRTASSCNIFTSMKIPRKGRMSLGSSNGAACVETVISASPQQRKEVSTTRASVGSSNLEAEIYSLYVRKPLDLDSSLPPTPISESPQISPVLANFQVRSSFCQRPQTVKVSAQGSMSAFNSPARPV</sequence>
<keyword evidence="1" id="KW-1133">Transmembrane helix</keyword>
<organism evidence="2 3">
    <name type="scientific">Alectoria fallacina</name>
    <dbReference type="NCBI Taxonomy" id="1903189"/>
    <lineage>
        <taxon>Eukaryota</taxon>
        <taxon>Fungi</taxon>
        <taxon>Dikarya</taxon>
        <taxon>Ascomycota</taxon>
        <taxon>Pezizomycotina</taxon>
        <taxon>Lecanoromycetes</taxon>
        <taxon>OSLEUM clade</taxon>
        <taxon>Lecanoromycetidae</taxon>
        <taxon>Lecanorales</taxon>
        <taxon>Lecanorineae</taxon>
        <taxon>Parmeliaceae</taxon>
        <taxon>Alectoria</taxon>
    </lineage>
</organism>
<reference evidence="2" key="1">
    <citation type="submission" date="2021-03" db="EMBL/GenBank/DDBJ databases">
        <authorList>
            <person name="Tagirdzhanova G."/>
        </authorList>
    </citation>
    <scope>NUCLEOTIDE SEQUENCE</scope>
</reference>
<keyword evidence="3" id="KW-1185">Reference proteome</keyword>
<evidence type="ECO:0008006" key="4">
    <source>
        <dbReference type="Google" id="ProtNLM"/>
    </source>
</evidence>
<dbReference type="Gene3D" id="2.40.70.10">
    <property type="entry name" value="Acid Proteases"/>
    <property type="match status" value="1"/>
</dbReference>
<name>A0A8H3F7K3_9LECA</name>
<accession>A0A8H3F7K3</accession>
<dbReference type="EMBL" id="CAJPDR010000120">
    <property type="protein sequence ID" value="CAF9919188.1"/>
    <property type="molecule type" value="Genomic_DNA"/>
</dbReference>
<keyword evidence="1" id="KW-0472">Membrane</keyword>
<keyword evidence="1" id="KW-0812">Transmembrane</keyword>
<dbReference type="SUPFAM" id="SSF50630">
    <property type="entry name" value="Acid proteases"/>
    <property type="match status" value="1"/>
</dbReference>